<evidence type="ECO:0000313" key="10">
    <source>
        <dbReference type="Proteomes" id="UP000027987"/>
    </source>
</evidence>
<dbReference type="HAMAP" id="MF_00693">
    <property type="entry name" value="Transcrip_reg_TACO1"/>
    <property type="match status" value="1"/>
</dbReference>
<dbReference type="Pfam" id="PF20772">
    <property type="entry name" value="TACO1_YebC_N"/>
    <property type="match status" value="1"/>
</dbReference>
<dbReference type="InterPro" id="IPR026564">
    <property type="entry name" value="Transcrip_reg_TACO1-like_dom3"/>
</dbReference>
<protein>
    <recommendedName>
        <fullName evidence="6">Probable transcriptional regulatory protein HY57_07060</fullName>
    </recommendedName>
</protein>
<dbReference type="PANTHER" id="PTHR12532:SF6">
    <property type="entry name" value="TRANSCRIPTIONAL REGULATORY PROTEIN YEBC-RELATED"/>
    <property type="match status" value="1"/>
</dbReference>
<dbReference type="InterPro" id="IPR049083">
    <property type="entry name" value="TACO1_YebC_N"/>
</dbReference>
<keyword evidence="2 6" id="KW-0963">Cytoplasm</keyword>
<dbReference type="GO" id="GO:0005829">
    <property type="term" value="C:cytosol"/>
    <property type="evidence" value="ECO:0007669"/>
    <property type="project" value="TreeGrafter"/>
</dbReference>
<evidence type="ECO:0000256" key="3">
    <source>
        <dbReference type="ARBA" id="ARBA00023015"/>
    </source>
</evidence>
<evidence type="ECO:0000259" key="7">
    <source>
        <dbReference type="Pfam" id="PF01709"/>
    </source>
</evidence>
<accession>A0A075JYL9</accession>
<dbReference type="PATRIC" id="fig|1217721.7.peg.1470"/>
<dbReference type="FunFam" id="1.10.10.200:FF:000002">
    <property type="entry name" value="Probable transcriptional regulatory protein CLM62_37755"/>
    <property type="match status" value="1"/>
</dbReference>
<feature type="domain" description="TACO1/YebC-like N-terminal" evidence="8">
    <location>
        <begin position="7"/>
        <end position="72"/>
    </location>
</feature>
<sequence length="244" mass="25502">MGRGPSIEGRKNAEDAKRAKVFTKLIREITVATRAGVPDPSLNPRLRSAVDKALSANMPKDTIERAIKRGSGADGGAAMEELRYEGYGPGGIALIIDCFTDNPTRTVADVRHALTKHGGNLGTSGSVAFQFARVGELVFATGGDEAAEEKVLEAALEAGADDVVNENGESTVVCAPEHFEAVQQALTAAGLNAQHAGVGMRPSNRVPVPEEALEPLLDLLEKLDGLDDVSEVSHNALLPAEAAS</sequence>
<dbReference type="AlphaFoldDB" id="A0A075JYL9"/>
<comment type="similarity">
    <text evidence="1 6">Belongs to the TACO1 family.</text>
</comment>
<comment type="subcellular location">
    <subcellularLocation>
        <location evidence="6">Cytoplasm</location>
    </subcellularLocation>
</comment>
<name>A0A075JYL9_9GAMM</name>
<keyword evidence="4 6" id="KW-0238">DNA-binding</keyword>
<dbReference type="SUPFAM" id="SSF75625">
    <property type="entry name" value="YebC-like"/>
    <property type="match status" value="1"/>
</dbReference>
<evidence type="ECO:0000256" key="1">
    <source>
        <dbReference type="ARBA" id="ARBA00008724"/>
    </source>
</evidence>
<dbReference type="GO" id="GO:0003677">
    <property type="term" value="F:DNA binding"/>
    <property type="evidence" value="ECO:0007669"/>
    <property type="project" value="UniProtKB-UniRule"/>
</dbReference>
<dbReference type="STRING" id="1217721.HY57_07060"/>
<feature type="domain" description="TACO1/YebC-like second and third" evidence="7">
    <location>
        <begin position="79"/>
        <end position="236"/>
    </location>
</feature>
<evidence type="ECO:0000259" key="8">
    <source>
        <dbReference type="Pfam" id="PF20772"/>
    </source>
</evidence>
<dbReference type="InterPro" id="IPR048300">
    <property type="entry name" value="TACO1_YebC-like_2nd/3rd_dom"/>
</dbReference>
<dbReference type="Proteomes" id="UP000027987">
    <property type="component" value="Chromosome"/>
</dbReference>
<keyword evidence="5 6" id="KW-0804">Transcription</keyword>
<evidence type="ECO:0000256" key="4">
    <source>
        <dbReference type="ARBA" id="ARBA00023125"/>
    </source>
</evidence>
<dbReference type="GO" id="GO:0006355">
    <property type="term" value="P:regulation of DNA-templated transcription"/>
    <property type="evidence" value="ECO:0007669"/>
    <property type="project" value="UniProtKB-UniRule"/>
</dbReference>
<gene>
    <name evidence="9" type="ORF">HY57_07060</name>
</gene>
<reference evidence="9 10" key="1">
    <citation type="submission" date="2014-07" db="EMBL/GenBank/DDBJ databases">
        <title>Complete Genome Sequence of Dyella japonica Strain A8 Isolated from Malaysian Tropical Soil.</title>
        <authorList>
            <person name="Hui R.K.H."/>
            <person name="Chen J.-W."/>
            <person name="Chan K.-G."/>
            <person name="Leung F.C.C."/>
        </authorList>
    </citation>
    <scope>NUCLEOTIDE SEQUENCE [LARGE SCALE GENOMIC DNA]</scope>
    <source>
        <strain evidence="9 10">A8</strain>
    </source>
</reference>
<dbReference type="KEGG" id="dja:HY57_07060"/>
<dbReference type="RefSeq" id="WP_019466314.1">
    <property type="nucleotide sequence ID" value="NZ_ALOY01000172.1"/>
</dbReference>
<keyword evidence="3 6" id="KW-0805">Transcription regulation</keyword>
<evidence type="ECO:0000256" key="6">
    <source>
        <dbReference type="HAMAP-Rule" id="MF_00693"/>
    </source>
</evidence>
<evidence type="ECO:0000256" key="2">
    <source>
        <dbReference type="ARBA" id="ARBA00022490"/>
    </source>
</evidence>
<keyword evidence="10" id="KW-1185">Reference proteome</keyword>
<dbReference type="EMBL" id="CP008884">
    <property type="protein sequence ID" value="AIF47044.1"/>
    <property type="molecule type" value="Genomic_DNA"/>
</dbReference>
<proteinExistence type="inferred from homology"/>
<evidence type="ECO:0000313" key="9">
    <source>
        <dbReference type="EMBL" id="AIF47044.1"/>
    </source>
</evidence>
<evidence type="ECO:0000256" key="5">
    <source>
        <dbReference type="ARBA" id="ARBA00023163"/>
    </source>
</evidence>
<dbReference type="NCBIfam" id="TIGR01033">
    <property type="entry name" value="YebC/PmpR family DNA-binding transcriptional regulator"/>
    <property type="match status" value="1"/>
</dbReference>
<organism evidence="9 10">
    <name type="scientific">Dyella japonica A8</name>
    <dbReference type="NCBI Taxonomy" id="1217721"/>
    <lineage>
        <taxon>Bacteria</taxon>
        <taxon>Pseudomonadati</taxon>
        <taxon>Pseudomonadota</taxon>
        <taxon>Gammaproteobacteria</taxon>
        <taxon>Lysobacterales</taxon>
        <taxon>Rhodanobacteraceae</taxon>
        <taxon>Dyella</taxon>
    </lineage>
</organism>
<dbReference type="PANTHER" id="PTHR12532">
    <property type="entry name" value="TRANSLATIONAL ACTIVATOR OF CYTOCHROME C OXIDASE 1"/>
    <property type="match status" value="1"/>
</dbReference>
<dbReference type="Gene3D" id="3.30.70.980">
    <property type="match status" value="2"/>
</dbReference>
<dbReference type="Gene3D" id="1.10.10.200">
    <property type="match status" value="1"/>
</dbReference>
<dbReference type="NCBIfam" id="NF009044">
    <property type="entry name" value="PRK12378.1"/>
    <property type="match status" value="1"/>
</dbReference>
<dbReference type="OrthoDB" id="9781053at2"/>
<dbReference type="InterPro" id="IPR029072">
    <property type="entry name" value="YebC-like"/>
</dbReference>
<dbReference type="InterPro" id="IPR002876">
    <property type="entry name" value="Transcrip_reg_TACO1-like"/>
</dbReference>
<dbReference type="Pfam" id="PF01709">
    <property type="entry name" value="Transcrip_reg"/>
    <property type="match status" value="1"/>
</dbReference>
<dbReference type="HOGENOM" id="CLU_062974_2_2_6"/>
<dbReference type="NCBIfam" id="NF001030">
    <property type="entry name" value="PRK00110.1"/>
    <property type="match status" value="1"/>
</dbReference>
<dbReference type="InterPro" id="IPR017856">
    <property type="entry name" value="Integrase-like_N"/>
</dbReference>